<feature type="region of interest" description="Disordered" evidence="1">
    <location>
        <begin position="463"/>
        <end position="501"/>
    </location>
</feature>
<dbReference type="InterPro" id="IPR021109">
    <property type="entry name" value="Peptidase_aspartic_dom_sf"/>
</dbReference>
<evidence type="ECO:0000259" key="2">
    <source>
        <dbReference type="Pfam" id="PF03732"/>
    </source>
</evidence>
<evidence type="ECO:0000256" key="1">
    <source>
        <dbReference type="SAM" id="MobiDB-lite"/>
    </source>
</evidence>
<dbReference type="Proteomes" id="UP000298416">
    <property type="component" value="Unassembled WGS sequence"/>
</dbReference>
<reference evidence="3" key="2">
    <citation type="submission" date="2020-08" db="EMBL/GenBank/DDBJ databases">
        <title>Plant Genome Project.</title>
        <authorList>
            <person name="Zhang R.-G."/>
        </authorList>
    </citation>
    <scope>NUCLEOTIDE SEQUENCE</scope>
    <source>
        <strain evidence="3">Huo1</strain>
        <tissue evidence="3">Leaf</tissue>
    </source>
</reference>
<dbReference type="EMBL" id="PNBA02000016">
    <property type="protein sequence ID" value="KAG6396891.1"/>
    <property type="molecule type" value="Genomic_DNA"/>
</dbReference>
<sequence>MHHPFHPAHPTFPQNTTPTAFRGSQLRLEAPKFDGQDPTGWLFRISEYFDFYATAPTERLRLVGLLLEGPASEWFQWVRNNIILSSWDDFVAQVRLRFDPGHFEDYFGALSKLQQTSTVLAYQTEFERLLNKISGVAEPALVSVFIAGLKPLLRRDLTLRRPTSLAAAFALARELSAQYVDTISAATTPQRRQWSSPTSSTPSLSSTPPPTSSTNLPLSSTRSDRPIRRLTTAEKLAKDAQGLCYWCDKKWHRNHRCQSRLLLFVGDDDESLDSSTPLDPSADDIPIADVSTLQSLSASSSPRSLRLTGTVIGSPVQVLIDGGSTHNFVHPNIVEKLQLHVQPTTPFRVYVGNGDSLSCTNQCLEVRLHIQGYEFLVDLFILPIHGPDIVLGVQWLQLLRRVTHDYASLTMEFTWHDSPVLLRGDTSPLRQISMNHLFSLADAESLSACYEIVVLPRSAPQLLQPSDPPSDLHPSVREAQDLSAEETEQAAAIRNPIGGPIAEAHRREARAGKQPTYLKDYVKILLQRIYSVTQAPDLQKPDPSDTDGQSPDAERSGEVRPENTEASNSAPEGEISTELSDADSSVAQSHQDVERDSKAVENAEGNRTFTMRELLNELKNGDASVNDAGESGTPYSQQNSELHIEQNNAAMELINSVTGLDEEGRSRQRILTFAARRYATALERNPEDYDALYNWALVLQESADNVSPESSSPSKDALLEEACKKYEEATCLCPTLNDATKNYEKAVQLNWNSQELSAIVPAREKQTIVKTAIGKVFICLQFRVAIQLQFDFHRAIYNLGTVLYGLAEDISRTGGYVTAKEVSPDELYSQSAIYIAAAHALKPNYSVYSSALKLVRSMLPLPYLKVGYLTAPPVGNPVAPHSDWKSSQFVPSHEGLQQISKAEQRYASLSLSSRSVDSPTSIPAIRVFVADIVSVSACADLTLPPGAGLCID</sequence>
<evidence type="ECO:0000313" key="4">
    <source>
        <dbReference type="Proteomes" id="UP000298416"/>
    </source>
</evidence>
<name>A0A8X8WLF2_SALSN</name>
<reference evidence="3" key="1">
    <citation type="submission" date="2018-01" db="EMBL/GenBank/DDBJ databases">
        <authorList>
            <person name="Mao J.F."/>
        </authorList>
    </citation>
    <scope>NUCLEOTIDE SEQUENCE</scope>
    <source>
        <strain evidence="3">Huo1</strain>
        <tissue evidence="3">Leaf</tissue>
    </source>
</reference>
<dbReference type="PANTHER" id="PTHR45005:SF2">
    <property type="entry name" value="PROTEIN HLB1"/>
    <property type="match status" value="1"/>
</dbReference>
<proteinExistence type="predicted"/>
<dbReference type="InterPro" id="IPR011990">
    <property type="entry name" value="TPR-like_helical_dom_sf"/>
</dbReference>
<dbReference type="InterPro" id="IPR053277">
    <property type="entry name" value="Endomembrane_traffic_mod"/>
</dbReference>
<dbReference type="Gene3D" id="2.40.70.10">
    <property type="entry name" value="Acid Proteases"/>
    <property type="match status" value="1"/>
</dbReference>
<dbReference type="PANTHER" id="PTHR45005">
    <property type="match status" value="1"/>
</dbReference>
<feature type="compositionally biased region" description="Polar residues" evidence="1">
    <location>
        <begin position="577"/>
        <end position="590"/>
    </location>
</feature>
<dbReference type="InterPro" id="IPR005162">
    <property type="entry name" value="Retrotrans_gag_dom"/>
</dbReference>
<gene>
    <name evidence="3" type="ORF">SASPL_143049</name>
</gene>
<organism evidence="3">
    <name type="scientific">Salvia splendens</name>
    <name type="common">Scarlet sage</name>
    <dbReference type="NCBI Taxonomy" id="180675"/>
    <lineage>
        <taxon>Eukaryota</taxon>
        <taxon>Viridiplantae</taxon>
        <taxon>Streptophyta</taxon>
        <taxon>Embryophyta</taxon>
        <taxon>Tracheophyta</taxon>
        <taxon>Spermatophyta</taxon>
        <taxon>Magnoliopsida</taxon>
        <taxon>eudicotyledons</taxon>
        <taxon>Gunneridae</taxon>
        <taxon>Pentapetalae</taxon>
        <taxon>asterids</taxon>
        <taxon>lamiids</taxon>
        <taxon>Lamiales</taxon>
        <taxon>Lamiaceae</taxon>
        <taxon>Nepetoideae</taxon>
        <taxon>Mentheae</taxon>
        <taxon>Salviinae</taxon>
        <taxon>Salvia</taxon>
        <taxon>Salvia subgen. Calosphace</taxon>
        <taxon>core Calosphace</taxon>
    </lineage>
</organism>
<feature type="compositionally biased region" description="Low complexity" evidence="1">
    <location>
        <begin position="195"/>
        <end position="221"/>
    </location>
</feature>
<dbReference type="SUPFAM" id="SSF50630">
    <property type="entry name" value="Acid proteases"/>
    <property type="match status" value="1"/>
</dbReference>
<dbReference type="AlphaFoldDB" id="A0A8X8WLF2"/>
<accession>A0A8X8WLF2</accession>
<dbReference type="Gene3D" id="1.25.40.10">
    <property type="entry name" value="Tetratricopeptide repeat domain"/>
    <property type="match status" value="1"/>
</dbReference>
<dbReference type="CDD" id="cd00303">
    <property type="entry name" value="retropepsin_like"/>
    <property type="match status" value="1"/>
</dbReference>
<protein>
    <recommendedName>
        <fullName evidence="2">Retrotransposon gag domain-containing protein</fullName>
    </recommendedName>
</protein>
<dbReference type="Pfam" id="PF03732">
    <property type="entry name" value="Retrotrans_gag"/>
    <property type="match status" value="1"/>
</dbReference>
<keyword evidence="4" id="KW-1185">Reference proteome</keyword>
<dbReference type="Pfam" id="PF08284">
    <property type="entry name" value="RVP_2"/>
    <property type="match status" value="1"/>
</dbReference>
<comment type="caution">
    <text evidence="3">The sequence shown here is derived from an EMBL/GenBank/DDBJ whole genome shotgun (WGS) entry which is preliminary data.</text>
</comment>
<evidence type="ECO:0000313" key="3">
    <source>
        <dbReference type="EMBL" id="KAG6396891.1"/>
    </source>
</evidence>
<dbReference type="SUPFAM" id="SSF48452">
    <property type="entry name" value="TPR-like"/>
    <property type="match status" value="1"/>
</dbReference>
<feature type="region of interest" description="Disordered" evidence="1">
    <location>
        <begin position="535"/>
        <end position="608"/>
    </location>
</feature>
<feature type="domain" description="Retrotransposon gag" evidence="2">
    <location>
        <begin position="64"/>
        <end position="151"/>
    </location>
</feature>
<feature type="region of interest" description="Disordered" evidence="1">
    <location>
        <begin position="188"/>
        <end position="227"/>
    </location>
</feature>
<feature type="compositionally biased region" description="Basic and acidic residues" evidence="1">
    <location>
        <begin position="591"/>
        <end position="601"/>
    </location>
</feature>
<feature type="compositionally biased region" description="Basic and acidic residues" evidence="1">
    <location>
        <begin position="552"/>
        <end position="563"/>
    </location>
</feature>